<keyword evidence="5" id="KW-0520">NAD</keyword>
<dbReference type="PANTHER" id="PTHR43833">
    <property type="entry name" value="POTASSIUM CHANNEL PROTEIN 2-RELATED-RELATED"/>
    <property type="match status" value="1"/>
</dbReference>
<dbReference type="GO" id="GO:0015079">
    <property type="term" value="F:potassium ion transmembrane transporter activity"/>
    <property type="evidence" value="ECO:0007669"/>
    <property type="project" value="InterPro"/>
</dbReference>
<dbReference type="PROSITE" id="PS51202">
    <property type="entry name" value="RCK_C"/>
    <property type="match status" value="2"/>
</dbReference>
<keyword evidence="4" id="KW-0630">Potassium</keyword>
<dbReference type="NCBIfam" id="NF007031">
    <property type="entry name" value="PRK09496.1-2"/>
    <property type="match status" value="1"/>
</dbReference>
<feature type="domain" description="RCK C-terminal" evidence="8">
    <location>
        <begin position="383"/>
        <end position="464"/>
    </location>
</feature>
<evidence type="ECO:0000313" key="9">
    <source>
        <dbReference type="EMBL" id="SDX01882.1"/>
    </source>
</evidence>
<dbReference type="NCBIfam" id="NF007032">
    <property type="entry name" value="PRK09496.1-4"/>
    <property type="match status" value="1"/>
</dbReference>
<dbReference type="GO" id="GO:0005886">
    <property type="term" value="C:plasma membrane"/>
    <property type="evidence" value="ECO:0007669"/>
    <property type="project" value="InterPro"/>
</dbReference>
<dbReference type="Gene3D" id="3.40.50.720">
    <property type="entry name" value="NAD(P)-binding Rossmann-like Domain"/>
    <property type="match status" value="2"/>
</dbReference>
<keyword evidence="6" id="KW-0406">Ion transport</keyword>
<dbReference type="Pfam" id="PF02254">
    <property type="entry name" value="TrkA_N"/>
    <property type="match status" value="2"/>
</dbReference>
<dbReference type="InterPro" id="IPR003148">
    <property type="entry name" value="RCK_N"/>
</dbReference>
<dbReference type="SUPFAM" id="SSF51735">
    <property type="entry name" value="NAD(P)-binding Rossmann-fold domains"/>
    <property type="match status" value="2"/>
</dbReference>
<dbReference type="PRINTS" id="PR00335">
    <property type="entry name" value="KUPTAKETRKA"/>
</dbReference>
<evidence type="ECO:0000259" key="8">
    <source>
        <dbReference type="PROSITE" id="PS51202"/>
    </source>
</evidence>
<accession>A0A1H2Y9I0</accession>
<dbReference type="InterPro" id="IPR036721">
    <property type="entry name" value="RCK_C_sf"/>
</dbReference>
<gene>
    <name evidence="9" type="ORF">SAMN05443574_11212</name>
</gene>
<evidence type="ECO:0000256" key="4">
    <source>
        <dbReference type="ARBA" id="ARBA00022958"/>
    </source>
</evidence>
<dbReference type="InterPro" id="IPR006036">
    <property type="entry name" value="K_uptake_TrkA"/>
</dbReference>
<evidence type="ECO:0000256" key="1">
    <source>
        <dbReference type="ARBA" id="ARBA00003660"/>
    </source>
</evidence>
<dbReference type="InterPro" id="IPR036291">
    <property type="entry name" value="NAD(P)-bd_dom_sf"/>
</dbReference>
<name>A0A1H2Y9I0_HALVA</name>
<dbReference type="NCBIfam" id="NF007034">
    <property type="entry name" value="PRK09496.2-1"/>
    <property type="match status" value="1"/>
</dbReference>
<comment type="function">
    <text evidence="1">Part of a potassium transport system.</text>
</comment>
<keyword evidence="2" id="KW-0813">Transport</keyword>
<dbReference type="Proteomes" id="UP000182573">
    <property type="component" value="Unassembled WGS sequence"/>
</dbReference>
<proteinExistence type="predicted"/>
<organism evidence="9 10">
    <name type="scientific">Haloarcula vallismortis</name>
    <name type="common">Halobacterium vallismortis</name>
    <dbReference type="NCBI Taxonomy" id="28442"/>
    <lineage>
        <taxon>Archaea</taxon>
        <taxon>Methanobacteriati</taxon>
        <taxon>Methanobacteriota</taxon>
        <taxon>Stenosarchaea group</taxon>
        <taxon>Halobacteria</taxon>
        <taxon>Halobacteriales</taxon>
        <taxon>Haloarculaceae</taxon>
        <taxon>Haloarcula</taxon>
    </lineage>
</organism>
<dbReference type="Pfam" id="PF02080">
    <property type="entry name" value="TrkA_C"/>
    <property type="match status" value="2"/>
</dbReference>
<feature type="domain" description="RCK N-terminal" evidence="7">
    <location>
        <begin position="246"/>
        <end position="363"/>
    </location>
</feature>
<dbReference type="PANTHER" id="PTHR43833:SF5">
    <property type="entry name" value="TRK SYSTEM POTASSIUM UPTAKE PROTEIN TRKA"/>
    <property type="match status" value="1"/>
</dbReference>
<feature type="domain" description="RCK C-terminal" evidence="8">
    <location>
        <begin position="160"/>
        <end position="241"/>
    </location>
</feature>
<sequence length="464" mass="49659">MKIHFTHRWKAGAYVSGGGTAVYIVIVGAGEVGSNIAESLAESHEVAVVDIDPDRVEALMYEADVLGVEGDGAELDTLSQAGIEKADVLIASTDDDETNIVTCGTAVTAADPFTISRVKSAKFLRTWEKSAGAFGVDHMVATNLLTAENIARVIGLPGARDVETFVDGQVQMGEFEVRESSPITNQTVAEADRYESLTFAAVLRDDEVIIPRGETVIKAGDEIVVIGSCESVRLFATEIAPESKSTQNVLVVGGSDVGYHTARLLQDRGIKPRLIEKDHDRARELAEDLQGTTVLESDATDSEFLEREHVEDADAVVATLDSDEKNLLVTLLAKRLGAERTVAVVNSGEYVGLFEAVGVDVAVNPRETTAEEITRFTREYDATKVAIIESDRAEVLEIEVSADSVLAGRPIQESVQELPTGVVIGAISRGGELVIPRGDTVIEPGDHVVVFVDADCLEAVNDKL</sequence>
<evidence type="ECO:0000256" key="5">
    <source>
        <dbReference type="ARBA" id="ARBA00023027"/>
    </source>
</evidence>
<evidence type="ECO:0000259" key="7">
    <source>
        <dbReference type="PROSITE" id="PS51201"/>
    </source>
</evidence>
<evidence type="ECO:0000313" key="10">
    <source>
        <dbReference type="Proteomes" id="UP000182573"/>
    </source>
</evidence>
<dbReference type="EMBL" id="FNOF01000012">
    <property type="protein sequence ID" value="SDX01882.1"/>
    <property type="molecule type" value="Genomic_DNA"/>
</dbReference>
<dbReference type="PROSITE" id="PS51201">
    <property type="entry name" value="RCK_N"/>
    <property type="match status" value="2"/>
</dbReference>
<evidence type="ECO:0000256" key="6">
    <source>
        <dbReference type="ARBA" id="ARBA00023065"/>
    </source>
</evidence>
<evidence type="ECO:0000256" key="3">
    <source>
        <dbReference type="ARBA" id="ARBA00022538"/>
    </source>
</evidence>
<dbReference type="STRING" id="28442.SAMN05443574_11212"/>
<evidence type="ECO:0000256" key="2">
    <source>
        <dbReference type="ARBA" id="ARBA00022448"/>
    </source>
</evidence>
<reference evidence="9 10" key="1">
    <citation type="submission" date="2016-10" db="EMBL/GenBank/DDBJ databases">
        <authorList>
            <person name="de Groot N.N."/>
        </authorList>
    </citation>
    <scope>NUCLEOTIDE SEQUENCE [LARGE SCALE GENOMIC DNA]</scope>
    <source>
        <strain evidence="9 10">DSM 3756</strain>
    </source>
</reference>
<protein>
    <submittedName>
        <fullName evidence="9">Trk system potassium uptake protein TrkA</fullName>
    </submittedName>
</protein>
<dbReference type="Gene3D" id="3.30.70.1450">
    <property type="entry name" value="Regulator of K+ conductance, C-terminal domain"/>
    <property type="match status" value="2"/>
</dbReference>
<dbReference type="InterPro" id="IPR050721">
    <property type="entry name" value="Trk_Ktr_HKT_K-transport"/>
</dbReference>
<keyword evidence="3" id="KW-0633">Potassium transport</keyword>
<dbReference type="SUPFAM" id="SSF116726">
    <property type="entry name" value="TrkA C-terminal domain-like"/>
    <property type="match status" value="2"/>
</dbReference>
<dbReference type="AlphaFoldDB" id="A0A1H2Y9I0"/>
<feature type="domain" description="RCK N-terminal" evidence="7">
    <location>
        <begin position="21"/>
        <end position="140"/>
    </location>
</feature>
<dbReference type="NCBIfam" id="NF007039">
    <property type="entry name" value="PRK09496.3-2"/>
    <property type="match status" value="1"/>
</dbReference>
<dbReference type="InterPro" id="IPR006037">
    <property type="entry name" value="RCK_C"/>
</dbReference>